<name>A0ABV6R9I7_9MICO</name>
<accession>A0ABV6R9I7</accession>
<evidence type="ECO:0000256" key="9">
    <source>
        <dbReference type="SAM" id="MobiDB-lite"/>
    </source>
</evidence>
<feature type="transmembrane region" description="Helical" evidence="10">
    <location>
        <begin position="90"/>
        <end position="111"/>
    </location>
</feature>
<dbReference type="Proteomes" id="UP001589793">
    <property type="component" value="Unassembled WGS sequence"/>
</dbReference>
<evidence type="ECO:0000256" key="10">
    <source>
        <dbReference type="SAM" id="Phobius"/>
    </source>
</evidence>
<evidence type="ECO:0000256" key="1">
    <source>
        <dbReference type="ARBA" id="ARBA00004429"/>
    </source>
</evidence>
<evidence type="ECO:0000256" key="3">
    <source>
        <dbReference type="ARBA" id="ARBA00022475"/>
    </source>
</evidence>
<dbReference type="PANTHER" id="PTHR35011">
    <property type="entry name" value="2,3-DIKETO-L-GULONATE TRAP TRANSPORTER SMALL PERMEASE PROTEIN YIAM"/>
    <property type="match status" value="1"/>
</dbReference>
<dbReference type="Pfam" id="PF04290">
    <property type="entry name" value="DctQ"/>
    <property type="match status" value="1"/>
</dbReference>
<feature type="transmembrane region" description="Helical" evidence="10">
    <location>
        <begin position="123"/>
        <end position="147"/>
    </location>
</feature>
<dbReference type="InterPro" id="IPR055348">
    <property type="entry name" value="DctQ"/>
</dbReference>
<feature type="transmembrane region" description="Helical" evidence="10">
    <location>
        <begin position="12"/>
        <end position="31"/>
    </location>
</feature>
<gene>
    <name evidence="12" type="ORF">ACFFF6_04480</name>
</gene>
<evidence type="ECO:0000259" key="11">
    <source>
        <dbReference type="Pfam" id="PF04290"/>
    </source>
</evidence>
<organism evidence="12 13">
    <name type="scientific">Brachybacterium hainanense</name>
    <dbReference type="NCBI Taxonomy" id="1541174"/>
    <lineage>
        <taxon>Bacteria</taxon>
        <taxon>Bacillati</taxon>
        <taxon>Actinomycetota</taxon>
        <taxon>Actinomycetes</taxon>
        <taxon>Micrococcales</taxon>
        <taxon>Dermabacteraceae</taxon>
        <taxon>Brachybacterium</taxon>
    </lineage>
</organism>
<evidence type="ECO:0000313" key="12">
    <source>
        <dbReference type="EMBL" id="MFC0673209.1"/>
    </source>
</evidence>
<feature type="region of interest" description="Disordered" evidence="9">
    <location>
        <begin position="174"/>
        <end position="199"/>
    </location>
</feature>
<dbReference type="RefSeq" id="WP_376978596.1">
    <property type="nucleotide sequence ID" value="NZ_JBHLSV010000004.1"/>
</dbReference>
<keyword evidence="6 10" id="KW-1133">Transmembrane helix</keyword>
<comment type="subcellular location">
    <subcellularLocation>
        <location evidence="1">Cell inner membrane</location>
        <topology evidence="1">Multi-pass membrane protein</topology>
    </subcellularLocation>
</comment>
<dbReference type="EMBL" id="JBHLSV010000004">
    <property type="protein sequence ID" value="MFC0673209.1"/>
    <property type="molecule type" value="Genomic_DNA"/>
</dbReference>
<reference evidence="12 13" key="1">
    <citation type="submission" date="2024-09" db="EMBL/GenBank/DDBJ databases">
        <authorList>
            <person name="Sun Q."/>
            <person name="Mori K."/>
        </authorList>
    </citation>
    <scope>NUCLEOTIDE SEQUENCE [LARGE SCALE GENOMIC DNA]</scope>
    <source>
        <strain evidence="12 13">CICC 10874</strain>
    </source>
</reference>
<feature type="domain" description="Tripartite ATP-independent periplasmic transporters DctQ component" evidence="11">
    <location>
        <begin position="24"/>
        <end position="153"/>
    </location>
</feature>
<keyword evidence="7 10" id="KW-0472">Membrane</keyword>
<keyword evidence="2" id="KW-0813">Transport</keyword>
<proteinExistence type="inferred from homology"/>
<evidence type="ECO:0000256" key="6">
    <source>
        <dbReference type="ARBA" id="ARBA00022989"/>
    </source>
</evidence>
<evidence type="ECO:0000256" key="4">
    <source>
        <dbReference type="ARBA" id="ARBA00022519"/>
    </source>
</evidence>
<keyword evidence="4" id="KW-0997">Cell inner membrane</keyword>
<keyword evidence="5 10" id="KW-0812">Transmembrane</keyword>
<comment type="similarity">
    <text evidence="8">Belongs to the TRAP transporter small permease family.</text>
</comment>
<feature type="transmembrane region" description="Helical" evidence="10">
    <location>
        <begin position="51"/>
        <end position="69"/>
    </location>
</feature>
<evidence type="ECO:0000256" key="8">
    <source>
        <dbReference type="ARBA" id="ARBA00038436"/>
    </source>
</evidence>
<dbReference type="InterPro" id="IPR007387">
    <property type="entry name" value="TRAP_DctQ"/>
</dbReference>
<evidence type="ECO:0000256" key="5">
    <source>
        <dbReference type="ARBA" id="ARBA00022692"/>
    </source>
</evidence>
<evidence type="ECO:0000256" key="7">
    <source>
        <dbReference type="ARBA" id="ARBA00023136"/>
    </source>
</evidence>
<comment type="caution">
    <text evidence="12">The sequence shown here is derived from an EMBL/GenBank/DDBJ whole genome shotgun (WGS) entry which is preliminary data.</text>
</comment>
<evidence type="ECO:0000256" key="2">
    <source>
        <dbReference type="ARBA" id="ARBA00022448"/>
    </source>
</evidence>
<protein>
    <submittedName>
        <fullName evidence="12">TRAP transporter small permease</fullName>
    </submittedName>
</protein>
<sequence length="199" mass="21490">MRASASFEKVVAGVFGAWVLLAICLQTWGVLSRNVLSWSTAWLDDLQRLNFIWLIWVLAAVAYGTRGLIRLDLLQSALTGRPRAYHAVSLGIAVFELIFGLSFTVLGARILQTHLGSGETTVAISLPVWVLTSGFVIGSLLISVFAARNVLREAGRLVTGAPVQHESEIAQEVDEALEAEPAPLPDDPDAASEDGDRRP</sequence>
<evidence type="ECO:0000313" key="13">
    <source>
        <dbReference type="Proteomes" id="UP001589793"/>
    </source>
</evidence>
<keyword evidence="13" id="KW-1185">Reference proteome</keyword>
<keyword evidence="3" id="KW-1003">Cell membrane</keyword>